<reference evidence="4 5" key="1">
    <citation type="journal article" date="2015" name="Stand. Genomic Sci.">
        <title>Genomic Encyclopedia of Bacterial and Archaeal Type Strains, Phase III: the genomes of soil and plant-associated and newly described type strains.</title>
        <authorList>
            <person name="Whitman W.B."/>
            <person name="Woyke T."/>
            <person name="Klenk H.P."/>
            <person name="Zhou Y."/>
            <person name="Lilburn T.G."/>
            <person name="Beck B.J."/>
            <person name="De Vos P."/>
            <person name="Vandamme P."/>
            <person name="Eisen J.A."/>
            <person name="Garrity G."/>
            <person name="Hugenholtz P."/>
            <person name="Kyrpides N.C."/>
        </authorList>
    </citation>
    <scope>NUCLEOTIDE SEQUENCE [LARGE SCALE GENOMIC DNA]</scope>
    <source>
        <strain evidence="4 5">CGMCC 1.6855</strain>
    </source>
</reference>
<keyword evidence="1" id="KW-0812">Transmembrane</keyword>
<sequence>MEKKTLRYTLRRYIQGKLSEENSRAFLSYVKSGRDKILLQELIQEVLDDPVDQHLLDDPTLLAVLDNTWDQLHLQINKPKTKSLWTWKRIGASAAAVIGLLFIGRWFLTIETKNVSPQAAQHVISPGKQSATLTLANGKQIHLHETQNGRIAEESGIRISKTTDGQLIYEVSDKSQGEIEQNTLSTTKGETYRIKLPDGTQVWLNAASSLSYPVRFANQKNRTVTLTGEAYFEVAKDSKHPFIVQAAAQQVEVLGTHFNVNSYADESAVQTTLLEGRVQVSSHSQKLLLAPGEQSSLTAHGVLKSRPIDTAPVIAWTNNEFMFDGDDIESVMRKVARWYNVEVIYQGKKTTEKFGGGISRFDDVQKVLSLLEKTGAVHFRIDGKKIHVFP</sequence>
<dbReference type="GO" id="GO:0016989">
    <property type="term" value="F:sigma factor antagonist activity"/>
    <property type="evidence" value="ECO:0007669"/>
    <property type="project" value="TreeGrafter"/>
</dbReference>
<comment type="caution">
    <text evidence="4">The sequence shown here is derived from an EMBL/GenBank/DDBJ whole genome shotgun (WGS) entry which is preliminary data.</text>
</comment>
<dbReference type="Gene3D" id="3.55.50.30">
    <property type="match status" value="1"/>
</dbReference>
<dbReference type="Pfam" id="PF04773">
    <property type="entry name" value="FecR"/>
    <property type="match status" value="1"/>
</dbReference>
<accession>A0A562M9G6</accession>
<feature type="domain" description="FecR protein" evidence="2">
    <location>
        <begin position="183"/>
        <end position="279"/>
    </location>
</feature>
<dbReference type="Proteomes" id="UP000315908">
    <property type="component" value="Unassembled WGS sequence"/>
</dbReference>
<dbReference type="InterPro" id="IPR032508">
    <property type="entry name" value="FecR_C"/>
</dbReference>
<evidence type="ECO:0000259" key="3">
    <source>
        <dbReference type="Pfam" id="PF16344"/>
    </source>
</evidence>
<dbReference type="OrthoDB" id="1099963at2"/>
<evidence type="ECO:0000313" key="4">
    <source>
        <dbReference type="EMBL" id="TWI16554.1"/>
    </source>
</evidence>
<feature type="domain" description="Protein FecR C-terminal" evidence="3">
    <location>
        <begin position="320"/>
        <end position="388"/>
    </location>
</feature>
<dbReference type="FunFam" id="2.60.120.1440:FF:000001">
    <property type="entry name" value="Putative anti-sigma factor"/>
    <property type="match status" value="1"/>
</dbReference>
<dbReference type="AlphaFoldDB" id="A0A562M9G6"/>
<gene>
    <name evidence="4" type="ORF">IQ31_04252</name>
</gene>
<keyword evidence="1" id="KW-1133">Transmembrane helix</keyword>
<dbReference type="Pfam" id="PF16344">
    <property type="entry name" value="FecR_C"/>
    <property type="match status" value="1"/>
</dbReference>
<protein>
    <submittedName>
        <fullName evidence="4">FecR family protein</fullName>
    </submittedName>
</protein>
<dbReference type="EMBL" id="VLKR01000028">
    <property type="protein sequence ID" value="TWI16554.1"/>
    <property type="molecule type" value="Genomic_DNA"/>
</dbReference>
<name>A0A562M9G6_9SPHI</name>
<dbReference type="RefSeq" id="WP_145329778.1">
    <property type="nucleotide sequence ID" value="NZ_VLKR01000028.1"/>
</dbReference>
<dbReference type="PANTHER" id="PTHR30273:SF2">
    <property type="entry name" value="PROTEIN FECR"/>
    <property type="match status" value="1"/>
</dbReference>
<evidence type="ECO:0000256" key="1">
    <source>
        <dbReference type="SAM" id="Phobius"/>
    </source>
</evidence>
<dbReference type="InterPro" id="IPR006860">
    <property type="entry name" value="FecR"/>
</dbReference>
<evidence type="ECO:0000313" key="5">
    <source>
        <dbReference type="Proteomes" id="UP000315908"/>
    </source>
</evidence>
<feature type="transmembrane region" description="Helical" evidence="1">
    <location>
        <begin position="90"/>
        <end position="108"/>
    </location>
</feature>
<keyword evidence="1" id="KW-0472">Membrane</keyword>
<evidence type="ECO:0000259" key="2">
    <source>
        <dbReference type="Pfam" id="PF04773"/>
    </source>
</evidence>
<organism evidence="4 5">
    <name type="scientific">Sphingobacterium siyangense</name>
    <dbReference type="NCBI Taxonomy" id="459529"/>
    <lineage>
        <taxon>Bacteria</taxon>
        <taxon>Pseudomonadati</taxon>
        <taxon>Bacteroidota</taxon>
        <taxon>Sphingobacteriia</taxon>
        <taxon>Sphingobacteriales</taxon>
        <taxon>Sphingobacteriaceae</taxon>
        <taxon>Sphingobacterium</taxon>
    </lineage>
</organism>
<dbReference type="Gene3D" id="2.60.120.1440">
    <property type="match status" value="1"/>
</dbReference>
<dbReference type="InterPro" id="IPR012373">
    <property type="entry name" value="Ferrdict_sens_TM"/>
</dbReference>
<dbReference type="PANTHER" id="PTHR30273">
    <property type="entry name" value="PERIPLASMIC SIGNAL SENSOR AND SIGMA FACTOR ACTIVATOR FECR-RELATED"/>
    <property type="match status" value="1"/>
</dbReference>
<proteinExistence type="predicted"/>